<evidence type="ECO:0000313" key="2">
    <source>
        <dbReference type="EMBL" id="CAE7210194.1"/>
    </source>
</evidence>
<gene>
    <name evidence="2" type="ORF">SNAT2548_LOCUS6981</name>
</gene>
<comment type="caution">
    <text evidence="2">The sequence shown here is derived from an EMBL/GenBank/DDBJ whole genome shotgun (WGS) entry which is preliminary data.</text>
</comment>
<proteinExistence type="predicted"/>
<accession>A0A812JT45</accession>
<organism evidence="2 3">
    <name type="scientific">Symbiodinium natans</name>
    <dbReference type="NCBI Taxonomy" id="878477"/>
    <lineage>
        <taxon>Eukaryota</taxon>
        <taxon>Sar</taxon>
        <taxon>Alveolata</taxon>
        <taxon>Dinophyceae</taxon>
        <taxon>Suessiales</taxon>
        <taxon>Symbiodiniaceae</taxon>
        <taxon>Symbiodinium</taxon>
    </lineage>
</organism>
<dbReference type="SUPFAM" id="SSF53254">
    <property type="entry name" value="Phosphoglycerate mutase-like"/>
    <property type="match status" value="1"/>
</dbReference>
<feature type="compositionally biased region" description="Acidic residues" evidence="1">
    <location>
        <begin position="182"/>
        <end position="191"/>
    </location>
</feature>
<evidence type="ECO:0000313" key="3">
    <source>
        <dbReference type="Proteomes" id="UP000604046"/>
    </source>
</evidence>
<dbReference type="OrthoDB" id="409799at2759"/>
<name>A0A812JT45_9DINO</name>
<keyword evidence="3" id="KW-1185">Reference proteome</keyword>
<reference evidence="2" key="1">
    <citation type="submission" date="2021-02" db="EMBL/GenBank/DDBJ databases">
        <authorList>
            <person name="Dougan E. K."/>
            <person name="Rhodes N."/>
            <person name="Thang M."/>
            <person name="Chan C."/>
        </authorList>
    </citation>
    <scope>NUCLEOTIDE SEQUENCE</scope>
</reference>
<evidence type="ECO:0000256" key="1">
    <source>
        <dbReference type="SAM" id="MobiDB-lite"/>
    </source>
</evidence>
<dbReference type="Proteomes" id="UP000604046">
    <property type="component" value="Unassembled WGS sequence"/>
</dbReference>
<dbReference type="AlphaFoldDB" id="A0A812JT45"/>
<dbReference type="InterPro" id="IPR029033">
    <property type="entry name" value="His_PPase_superfam"/>
</dbReference>
<feature type="region of interest" description="Disordered" evidence="1">
    <location>
        <begin position="182"/>
        <end position="222"/>
    </location>
</feature>
<dbReference type="EMBL" id="CAJNDS010000480">
    <property type="protein sequence ID" value="CAE7210194.1"/>
    <property type="molecule type" value="Genomic_DNA"/>
</dbReference>
<feature type="compositionally biased region" description="Basic and acidic residues" evidence="1">
    <location>
        <begin position="203"/>
        <end position="221"/>
    </location>
</feature>
<sequence length="247" mass="27250">MASSSFQQLFLRPRATRAASSVRGHLRLVHSSLLLRGGARTPLLPLEPESFWRSTLPSQSLLRRLTRGEVQQEGPRRLRRESEEDVWGQLTTRGADEAFSVGRRLESWLAEQNAADDADTEDDAGEVKQELQTTVITSPTQRAMLTARAVVSALLPRSQRADAANVRLRLATRALRVDAEDAEALTADPDDEHAKQDAGFMEGDGHREKVESARETKRPNPLEDAALDLAELLGQDPQAFEGARGNP</sequence>
<dbReference type="Gene3D" id="3.40.50.1240">
    <property type="entry name" value="Phosphoglycerate mutase-like"/>
    <property type="match status" value="1"/>
</dbReference>
<protein>
    <submittedName>
        <fullName evidence="2">Uncharacterized protein</fullName>
    </submittedName>
</protein>